<sequence>MDIMEEQNKDYIEKKSPEGVEDDYNHNKENNPAPAEEAVTEKNDKPAGLSITWILVICVVLLFIVYFFVRNY</sequence>
<name>A0A179DB42_9SPHI</name>
<comment type="caution">
    <text evidence="3">The sequence shown here is derived from an EMBL/GenBank/DDBJ whole genome shotgun (WGS) entry which is preliminary data.</text>
</comment>
<protein>
    <submittedName>
        <fullName evidence="3">Uncharacterized protein</fullName>
    </submittedName>
</protein>
<dbReference type="EMBL" id="LWHJ01000031">
    <property type="protein sequence ID" value="OAQ38266.1"/>
    <property type="molecule type" value="Genomic_DNA"/>
</dbReference>
<dbReference type="Proteomes" id="UP000078459">
    <property type="component" value="Unassembled WGS sequence"/>
</dbReference>
<gene>
    <name evidence="3" type="ORF">A5893_15865</name>
</gene>
<evidence type="ECO:0000313" key="4">
    <source>
        <dbReference type="Proteomes" id="UP000078459"/>
    </source>
</evidence>
<accession>A0A179DB42</accession>
<evidence type="ECO:0000256" key="1">
    <source>
        <dbReference type="SAM" id="MobiDB-lite"/>
    </source>
</evidence>
<reference evidence="3 4" key="2">
    <citation type="submission" date="2016-06" db="EMBL/GenBank/DDBJ databases">
        <title>Pedobacter psychrophilus sp. nov., isolated from Antarctic fragmentary rock.</title>
        <authorList>
            <person name="Svec P."/>
        </authorList>
    </citation>
    <scope>NUCLEOTIDE SEQUENCE [LARGE SCALE GENOMIC DNA]</scope>
    <source>
        <strain evidence="3 4">CCM 8644</strain>
    </source>
</reference>
<feature type="compositionally biased region" description="Basic and acidic residues" evidence="1">
    <location>
        <begin position="1"/>
        <end position="29"/>
    </location>
</feature>
<organism evidence="3 4">
    <name type="scientific">Pedobacter psychrophilus</name>
    <dbReference type="NCBI Taxonomy" id="1826909"/>
    <lineage>
        <taxon>Bacteria</taxon>
        <taxon>Pseudomonadati</taxon>
        <taxon>Bacteroidota</taxon>
        <taxon>Sphingobacteriia</taxon>
        <taxon>Sphingobacteriales</taxon>
        <taxon>Sphingobacteriaceae</taxon>
        <taxon>Pedobacter</taxon>
    </lineage>
</organism>
<keyword evidence="2" id="KW-1133">Transmembrane helix</keyword>
<keyword evidence="4" id="KW-1185">Reference proteome</keyword>
<evidence type="ECO:0000313" key="3">
    <source>
        <dbReference type="EMBL" id="OAQ38266.1"/>
    </source>
</evidence>
<keyword evidence="2" id="KW-0472">Membrane</keyword>
<evidence type="ECO:0000256" key="2">
    <source>
        <dbReference type="SAM" id="Phobius"/>
    </source>
</evidence>
<dbReference type="AlphaFoldDB" id="A0A179DB42"/>
<feature type="region of interest" description="Disordered" evidence="1">
    <location>
        <begin position="1"/>
        <end position="42"/>
    </location>
</feature>
<reference evidence="3 4" key="1">
    <citation type="submission" date="2016-04" db="EMBL/GenBank/DDBJ databases">
        <authorList>
            <person name="Evans L.H."/>
            <person name="Alamgir A."/>
            <person name="Owens N."/>
            <person name="Weber N.D."/>
            <person name="Virtaneva K."/>
            <person name="Barbian K."/>
            <person name="Babar A."/>
            <person name="Rosenke K."/>
        </authorList>
    </citation>
    <scope>NUCLEOTIDE SEQUENCE [LARGE SCALE GENOMIC DNA]</scope>
    <source>
        <strain evidence="3 4">CCM 8644</strain>
    </source>
</reference>
<feature type="transmembrane region" description="Helical" evidence="2">
    <location>
        <begin position="51"/>
        <end position="69"/>
    </location>
</feature>
<keyword evidence="2" id="KW-0812">Transmembrane</keyword>
<proteinExistence type="predicted"/>